<comment type="caution">
    <text evidence="3">The sequence shown here is derived from an EMBL/GenBank/DDBJ whole genome shotgun (WGS) entry which is preliminary data.</text>
</comment>
<proteinExistence type="predicted"/>
<dbReference type="Proteomes" id="UP000035017">
    <property type="component" value="Unassembled WGS sequence"/>
</dbReference>
<evidence type="ECO:0000313" key="4">
    <source>
        <dbReference type="Proteomes" id="UP000035017"/>
    </source>
</evidence>
<organism evidence="3 4">
    <name type="scientific">Agrobacterium tumefaciens</name>
    <dbReference type="NCBI Taxonomy" id="358"/>
    <lineage>
        <taxon>Bacteria</taxon>
        <taxon>Pseudomonadati</taxon>
        <taxon>Pseudomonadota</taxon>
        <taxon>Alphaproteobacteria</taxon>
        <taxon>Hyphomicrobiales</taxon>
        <taxon>Rhizobiaceae</taxon>
        <taxon>Rhizobium/Agrobacterium group</taxon>
        <taxon>Agrobacterium</taxon>
        <taxon>Agrobacterium tumefaciens complex</taxon>
    </lineage>
</organism>
<name>A0A0D0KZY0_AGRTU</name>
<accession>A0A0D0KZY0</accession>
<evidence type="ECO:0000313" key="3">
    <source>
        <dbReference type="EMBL" id="KIQ05631.1"/>
    </source>
</evidence>
<protein>
    <recommendedName>
        <fullName evidence="2">Toprim domain-containing protein</fullName>
    </recommendedName>
</protein>
<feature type="compositionally biased region" description="Gly residues" evidence="1">
    <location>
        <begin position="333"/>
        <end position="344"/>
    </location>
</feature>
<dbReference type="SMART" id="SM00493">
    <property type="entry name" value="TOPRIM"/>
    <property type="match status" value="1"/>
</dbReference>
<dbReference type="Gene3D" id="3.40.1360.10">
    <property type="match status" value="1"/>
</dbReference>
<dbReference type="EMBL" id="JXQV01000002">
    <property type="protein sequence ID" value="KIQ05631.1"/>
    <property type="molecule type" value="Genomic_DNA"/>
</dbReference>
<evidence type="ECO:0000259" key="2">
    <source>
        <dbReference type="PROSITE" id="PS50880"/>
    </source>
</evidence>
<evidence type="ECO:0000256" key="1">
    <source>
        <dbReference type="SAM" id="MobiDB-lite"/>
    </source>
</evidence>
<dbReference type="SUPFAM" id="SSF57783">
    <property type="entry name" value="Zinc beta-ribbon"/>
    <property type="match status" value="1"/>
</dbReference>
<dbReference type="OrthoDB" id="5757175at2"/>
<dbReference type="SUPFAM" id="SSF56731">
    <property type="entry name" value="DNA primase core"/>
    <property type="match status" value="1"/>
</dbReference>
<dbReference type="InterPro" id="IPR006171">
    <property type="entry name" value="TOPRIM_dom"/>
</dbReference>
<dbReference type="InterPro" id="IPR025054">
    <property type="entry name" value="DUF3991"/>
</dbReference>
<sequence length="344" mass="37502">MKRSDIEEIRERVGCGAVLETSGFAIDVKESTCRALKYRRGGEIVIVTHGGQGWFDPLGDDKGDVFSLVARLDGGGFLEAVDRVAGLIGFQSAEPAWIAAAPTKPAIATIHDRWISRRKPRPSSEAWRYLRFTRFVPGRILKSAIKQGVLREGPYGSMWAGHVDEDGNICGWEERGPDWRGFATGGAKVLFRLGPSGAHRLCVTEAAIDAMSLAAIEGMREDTLYLSTGGGWSPNTAAALRQLARHPDVQLVAATDANRQGEAFAYRLRQVADQAGCDCLRLRPSTDDWNEVLKCQEREKHEKEGEINGLPHSRLPRQGRLRPAAPALDPGGHDAGGPGEVMED</sequence>
<dbReference type="InterPro" id="IPR017041">
    <property type="entry name" value="UCP036054"/>
</dbReference>
<dbReference type="CDD" id="cd00188">
    <property type="entry name" value="TOPRIM"/>
    <property type="match status" value="1"/>
</dbReference>
<feature type="domain" description="Toprim" evidence="2">
    <location>
        <begin position="199"/>
        <end position="292"/>
    </location>
</feature>
<gene>
    <name evidence="3" type="ORF">RU07_01455</name>
</gene>
<dbReference type="PIRSF" id="PIRSF036054">
    <property type="entry name" value="UCP036054"/>
    <property type="match status" value="1"/>
</dbReference>
<dbReference type="AlphaFoldDB" id="A0A0D0KZY0"/>
<reference evidence="3 4" key="1">
    <citation type="submission" date="2014-12" db="EMBL/GenBank/DDBJ databases">
        <title>16Stimator: statistical estimation of ribosomal gene copy numbers from draft genome assemblies.</title>
        <authorList>
            <person name="Perisin M.A."/>
            <person name="Vetter M."/>
            <person name="Gilbert J.A."/>
            <person name="Bergelson J."/>
        </authorList>
    </citation>
    <scope>NUCLEOTIDE SEQUENCE [LARGE SCALE GENOMIC DNA]</scope>
    <source>
        <strain evidence="3 4">MEJ076</strain>
    </source>
</reference>
<dbReference type="Pfam" id="PF13155">
    <property type="entry name" value="Toprim_2"/>
    <property type="match status" value="1"/>
</dbReference>
<feature type="region of interest" description="Disordered" evidence="1">
    <location>
        <begin position="299"/>
        <end position="344"/>
    </location>
</feature>
<dbReference type="Pfam" id="PF13154">
    <property type="entry name" value="DUF3991"/>
    <property type="match status" value="1"/>
</dbReference>
<dbReference type="PROSITE" id="PS50880">
    <property type="entry name" value="TOPRIM"/>
    <property type="match status" value="1"/>
</dbReference>